<evidence type="ECO:0000256" key="4">
    <source>
        <dbReference type="ARBA" id="ARBA00022729"/>
    </source>
</evidence>
<dbReference type="Gene3D" id="2.40.40.10">
    <property type="entry name" value="RlpA-like domain"/>
    <property type="match status" value="1"/>
</dbReference>
<dbReference type="PhylomeDB" id="A0A068UMJ5"/>
<sequence>MSWKLKQLFNLIKFLVTGAFFDSSHLAYEPTHQIRDTPRTIEAHSSCKPSGKIRCKKPPAGHCNIENDADCGRQGQTYTTYKCSPGVSKRTKAAMTINSFQKGGDGGGTSKCDIEYHSDDTPVVALSSGWFNQRSRCIKNTTIYGNGRSVQAMAVDECEPTMGWDKDHDFQPRCDDNIIDASRAVWEARRMPKSKRGTVDVDWSDS</sequence>
<dbReference type="InParanoid" id="A0A068UMJ5"/>
<name>A0A068UMJ5_COFCA</name>
<dbReference type="PANTHER" id="PTHR33191">
    <property type="entry name" value="RIPENING-RELATED PROTEIN 2-RELATED"/>
    <property type="match status" value="1"/>
</dbReference>
<comment type="similarity">
    <text evidence="2">Belongs to the kiwellin family.</text>
</comment>
<protein>
    <submittedName>
        <fullName evidence="6">Uncharacterized protein</fullName>
    </submittedName>
</protein>
<evidence type="ECO:0000256" key="5">
    <source>
        <dbReference type="SAM" id="SignalP"/>
    </source>
</evidence>
<dbReference type="OrthoDB" id="406505at2759"/>
<dbReference type="GO" id="GO:0005576">
    <property type="term" value="C:extracellular region"/>
    <property type="evidence" value="ECO:0007669"/>
    <property type="project" value="UniProtKB-SubCell"/>
</dbReference>
<reference evidence="7" key="1">
    <citation type="journal article" date="2014" name="Science">
        <title>The coffee genome provides insight into the convergent evolution of caffeine biosynthesis.</title>
        <authorList>
            <person name="Denoeud F."/>
            <person name="Carretero-Paulet L."/>
            <person name="Dereeper A."/>
            <person name="Droc G."/>
            <person name="Guyot R."/>
            <person name="Pietrella M."/>
            <person name="Zheng C."/>
            <person name="Alberti A."/>
            <person name="Anthony F."/>
            <person name="Aprea G."/>
            <person name="Aury J.M."/>
            <person name="Bento P."/>
            <person name="Bernard M."/>
            <person name="Bocs S."/>
            <person name="Campa C."/>
            <person name="Cenci A."/>
            <person name="Combes M.C."/>
            <person name="Crouzillat D."/>
            <person name="Da Silva C."/>
            <person name="Daddiego L."/>
            <person name="De Bellis F."/>
            <person name="Dussert S."/>
            <person name="Garsmeur O."/>
            <person name="Gayraud T."/>
            <person name="Guignon V."/>
            <person name="Jahn K."/>
            <person name="Jamilloux V."/>
            <person name="Joet T."/>
            <person name="Labadie K."/>
            <person name="Lan T."/>
            <person name="Leclercq J."/>
            <person name="Lepelley M."/>
            <person name="Leroy T."/>
            <person name="Li L.T."/>
            <person name="Librado P."/>
            <person name="Lopez L."/>
            <person name="Munoz A."/>
            <person name="Noel B."/>
            <person name="Pallavicini A."/>
            <person name="Perrotta G."/>
            <person name="Poncet V."/>
            <person name="Pot D."/>
            <person name="Priyono X."/>
            <person name="Rigoreau M."/>
            <person name="Rouard M."/>
            <person name="Rozas J."/>
            <person name="Tranchant-Dubreuil C."/>
            <person name="VanBuren R."/>
            <person name="Zhang Q."/>
            <person name="Andrade A.C."/>
            <person name="Argout X."/>
            <person name="Bertrand B."/>
            <person name="de Kochko A."/>
            <person name="Graziosi G."/>
            <person name="Henry R.J."/>
            <person name="Jayarama X."/>
            <person name="Ming R."/>
            <person name="Nagai C."/>
            <person name="Rounsley S."/>
            <person name="Sankoff D."/>
            <person name="Giuliano G."/>
            <person name="Albert V.A."/>
            <person name="Wincker P."/>
            <person name="Lashermes P."/>
        </authorList>
    </citation>
    <scope>NUCLEOTIDE SEQUENCE [LARGE SCALE GENOMIC DNA]</scope>
    <source>
        <strain evidence="7">cv. DH200-94</strain>
    </source>
</reference>
<dbReference type="CDD" id="cd22270">
    <property type="entry name" value="DPBB_kiwellin-like"/>
    <property type="match status" value="1"/>
</dbReference>
<evidence type="ECO:0000256" key="3">
    <source>
        <dbReference type="ARBA" id="ARBA00022525"/>
    </source>
</evidence>
<feature type="chain" id="PRO_5001658083" evidence="5">
    <location>
        <begin position="20"/>
        <end position="206"/>
    </location>
</feature>
<dbReference type="Proteomes" id="UP000295252">
    <property type="component" value="Chromosome IV"/>
</dbReference>
<dbReference type="STRING" id="49390.A0A068UMJ5"/>
<dbReference type="SUPFAM" id="SSF50685">
    <property type="entry name" value="Barwin-like endoglucanases"/>
    <property type="match status" value="1"/>
</dbReference>
<evidence type="ECO:0000256" key="1">
    <source>
        <dbReference type="ARBA" id="ARBA00004613"/>
    </source>
</evidence>
<gene>
    <name evidence="6" type="ORF">GSCOC_T00027941001</name>
</gene>
<dbReference type="AlphaFoldDB" id="A0A068UMJ5"/>
<evidence type="ECO:0000256" key="2">
    <source>
        <dbReference type="ARBA" id="ARBA00005592"/>
    </source>
</evidence>
<dbReference type="InterPro" id="IPR036908">
    <property type="entry name" value="RlpA-like_sf"/>
</dbReference>
<evidence type="ECO:0000313" key="6">
    <source>
        <dbReference type="EMBL" id="CDP08833.1"/>
    </source>
</evidence>
<dbReference type="InterPro" id="IPR039271">
    <property type="entry name" value="Kiwellin-like"/>
</dbReference>
<dbReference type="Gramene" id="CDP08833">
    <property type="protein sequence ID" value="CDP08833"/>
    <property type="gene ID" value="GSCOC_T00027941001"/>
</dbReference>
<dbReference type="EMBL" id="HG739119">
    <property type="protein sequence ID" value="CDP08833.1"/>
    <property type="molecule type" value="Genomic_DNA"/>
</dbReference>
<keyword evidence="3" id="KW-0964">Secreted</keyword>
<dbReference type="PANTHER" id="PTHR33191:SF58">
    <property type="entry name" value="RIPENING-RELATED PROTEIN 1"/>
    <property type="match status" value="1"/>
</dbReference>
<feature type="signal peptide" evidence="5">
    <location>
        <begin position="1"/>
        <end position="19"/>
    </location>
</feature>
<keyword evidence="4 5" id="KW-0732">Signal</keyword>
<dbReference type="OMA" id="TICLVAE"/>
<proteinExistence type="inferred from homology"/>
<comment type="subcellular location">
    <subcellularLocation>
        <location evidence="1">Secreted</location>
    </subcellularLocation>
</comment>
<evidence type="ECO:0000313" key="7">
    <source>
        <dbReference type="Proteomes" id="UP000295252"/>
    </source>
</evidence>
<dbReference type="Pfam" id="PF24300">
    <property type="entry name" value="KWL1"/>
    <property type="match status" value="1"/>
</dbReference>
<keyword evidence="7" id="KW-1185">Reference proteome</keyword>
<organism evidence="6 7">
    <name type="scientific">Coffea canephora</name>
    <name type="common">Robusta coffee</name>
    <dbReference type="NCBI Taxonomy" id="49390"/>
    <lineage>
        <taxon>Eukaryota</taxon>
        <taxon>Viridiplantae</taxon>
        <taxon>Streptophyta</taxon>
        <taxon>Embryophyta</taxon>
        <taxon>Tracheophyta</taxon>
        <taxon>Spermatophyta</taxon>
        <taxon>Magnoliopsida</taxon>
        <taxon>eudicotyledons</taxon>
        <taxon>Gunneridae</taxon>
        <taxon>Pentapetalae</taxon>
        <taxon>asterids</taxon>
        <taxon>lamiids</taxon>
        <taxon>Gentianales</taxon>
        <taxon>Rubiaceae</taxon>
        <taxon>Ixoroideae</taxon>
        <taxon>Gardenieae complex</taxon>
        <taxon>Bertiereae - Coffeeae clade</taxon>
        <taxon>Coffeeae</taxon>
        <taxon>Coffea</taxon>
    </lineage>
</organism>
<accession>A0A068UMJ5</accession>